<sequence length="157" mass="17810">MPLITISQSLDESYTKHKVIPEVVDEFDTQGLLTIEYSKDEHVTLGNQLPVANTQHVPEIQLTLNSPTQDGKIESITENDKFILVMTDPDAPSNTDHKWSEYLHWLVTDLQLTNGEAKEGEQINHKIDVSQGRELVKYMGPGPPPKTGKHRYVFLLY</sequence>
<dbReference type="eggNOG" id="KOG3346">
    <property type="taxonomic scope" value="Eukaryota"/>
</dbReference>
<name>G3APC0_SPAPN</name>
<organism evidence="3">
    <name type="scientific">Spathaspora passalidarum (strain NRRL Y-27907 / 11-Y1)</name>
    <dbReference type="NCBI Taxonomy" id="619300"/>
    <lineage>
        <taxon>Eukaryota</taxon>
        <taxon>Fungi</taxon>
        <taxon>Dikarya</taxon>
        <taxon>Ascomycota</taxon>
        <taxon>Saccharomycotina</taxon>
        <taxon>Pichiomycetes</taxon>
        <taxon>Debaryomycetaceae</taxon>
        <taxon>Spathaspora</taxon>
    </lineage>
</organism>
<keyword evidence="3" id="KW-1185">Reference proteome</keyword>
<dbReference type="OMA" id="NWGYGTP"/>
<evidence type="ECO:0000313" key="2">
    <source>
        <dbReference type="EMBL" id="EGW32097.1"/>
    </source>
</evidence>
<dbReference type="InParanoid" id="G3APC0"/>
<dbReference type="SUPFAM" id="SSF49777">
    <property type="entry name" value="PEBP-like"/>
    <property type="match status" value="1"/>
</dbReference>
<dbReference type="GO" id="GO:0005543">
    <property type="term" value="F:phospholipid binding"/>
    <property type="evidence" value="ECO:0007669"/>
    <property type="project" value="TreeGrafter"/>
</dbReference>
<proteinExistence type="inferred from homology"/>
<dbReference type="InterPro" id="IPR001858">
    <property type="entry name" value="Phosphatidylethanolamine-bd_CS"/>
</dbReference>
<comment type="similarity">
    <text evidence="1">Belongs to the phosphatidylethanolamine-binding protein family.</text>
</comment>
<dbReference type="RefSeq" id="XP_007375373.1">
    <property type="nucleotide sequence ID" value="XM_007375311.1"/>
</dbReference>
<dbReference type="CDD" id="cd00866">
    <property type="entry name" value="PEBP_euk"/>
    <property type="match status" value="1"/>
</dbReference>
<dbReference type="KEGG" id="spaa:SPAPADRAFT_61176"/>
<dbReference type="InterPro" id="IPR035810">
    <property type="entry name" value="PEBP_euk"/>
</dbReference>
<dbReference type="EMBL" id="GL996502">
    <property type="protein sequence ID" value="EGW32097.1"/>
    <property type="molecule type" value="Genomic_DNA"/>
</dbReference>
<dbReference type="Gene3D" id="3.90.280.10">
    <property type="entry name" value="PEBP-like"/>
    <property type="match status" value="1"/>
</dbReference>
<dbReference type="InterPro" id="IPR036610">
    <property type="entry name" value="PEBP-like_sf"/>
</dbReference>
<evidence type="ECO:0000313" key="3">
    <source>
        <dbReference type="Proteomes" id="UP000000709"/>
    </source>
</evidence>
<dbReference type="InterPro" id="IPR008914">
    <property type="entry name" value="PEBP"/>
</dbReference>
<dbReference type="PANTHER" id="PTHR11362">
    <property type="entry name" value="PHOSPHATIDYLETHANOLAMINE-BINDING PROTEIN"/>
    <property type="match status" value="1"/>
</dbReference>
<dbReference type="PROSITE" id="PS01220">
    <property type="entry name" value="PBP"/>
    <property type="match status" value="1"/>
</dbReference>
<protein>
    <submittedName>
        <fullName evidence="2">Uncharacterized protein</fullName>
    </submittedName>
</protein>
<reference evidence="2 3" key="1">
    <citation type="journal article" date="2011" name="Proc. Natl. Acad. Sci. U.S.A.">
        <title>Comparative genomics of xylose-fermenting fungi for enhanced biofuel production.</title>
        <authorList>
            <person name="Wohlbach D.J."/>
            <person name="Kuo A."/>
            <person name="Sato T.K."/>
            <person name="Potts K.M."/>
            <person name="Salamov A.A."/>
            <person name="LaButti K.M."/>
            <person name="Sun H."/>
            <person name="Clum A."/>
            <person name="Pangilinan J.L."/>
            <person name="Lindquist E.A."/>
            <person name="Lucas S."/>
            <person name="Lapidus A."/>
            <person name="Jin M."/>
            <person name="Gunawan C."/>
            <person name="Balan V."/>
            <person name="Dale B.E."/>
            <person name="Jeffries T.W."/>
            <person name="Zinkel R."/>
            <person name="Barry K.W."/>
            <person name="Grigoriev I.V."/>
            <person name="Gasch A.P."/>
        </authorList>
    </citation>
    <scope>NUCLEOTIDE SEQUENCE [LARGE SCALE GENOMIC DNA]</scope>
    <source>
        <strain evidence="3">NRRL Y-27907 / 11-Y1</strain>
    </source>
</reference>
<dbReference type="Pfam" id="PF01161">
    <property type="entry name" value="PBP"/>
    <property type="match status" value="1"/>
</dbReference>
<dbReference type="Proteomes" id="UP000000709">
    <property type="component" value="Unassembled WGS sequence"/>
</dbReference>
<dbReference type="PANTHER" id="PTHR11362:SF148">
    <property type="entry name" value="CARBOXYPEPTIDASE Y INHIBITOR"/>
    <property type="match status" value="1"/>
</dbReference>
<dbReference type="GO" id="GO:0030414">
    <property type="term" value="F:peptidase inhibitor activity"/>
    <property type="evidence" value="ECO:0007669"/>
    <property type="project" value="TreeGrafter"/>
</dbReference>
<dbReference type="STRING" id="619300.G3APC0"/>
<accession>G3APC0</accession>
<feature type="non-terminal residue" evidence="2">
    <location>
        <position position="157"/>
    </location>
</feature>
<dbReference type="FunCoup" id="G3APC0">
    <property type="interactions" value="1469"/>
</dbReference>
<gene>
    <name evidence="2" type="ORF">SPAPADRAFT_61176</name>
</gene>
<dbReference type="GO" id="GO:0030162">
    <property type="term" value="P:regulation of proteolysis"/>
    <property type="evidence" value="ECO:0007669"/>
    <property type="project" value="TreeGrafter"/>
</dbReference>
<dbReference type="GeneID" id="18873761"/>
<dbReference type="MEROPS" id="I51.001"/>
<dbReference type="GO" id="GO:0046578">
    <property type="term" value="P:regulation of Ras protein signal transduction"/>
    <property type="evidence" value="ECO:0007669"/>
    <property type="project" value="TreeGrafter"/>
</dbReference>
<dbReference type="OrthoDB" id="2506647at2759"/>
<dbReference type="HOGENOM" id="CLU_043994_3_1_1"/>
<dbReference type="AlphaFoldDB" id="G3APC0"/>
<evidence type="ECO:0000256" key="1">
    <source>
        <dbReference type="ARBA" id="ARBA00007091"/>
    </source>
</evidence>